<dbReference type="GO" id="GO:0006879">
    <property type="term" value="P:intracellular iron ion homeostasis"/>
    <property type="evidence" value="ECO:0007669"/>
    <property type="project" value="UniProtKB-KW"/>
</dbReference>
<evidence type="ECO:0000313" key="12">
    <source>
        <dbReference type="Proteomes" id="UP000034455"/>
    </source>
</evidence>
<dbReference type="InterPro" id="IPR009040">
    <property type="entry name" value="Ferritin-like_diiron"/>
</dbReference>
<sequence>MLNKELLDALNEQMNHEYFAAHAYMAMAAYCDSKSYEGFANFYIQQAKEERFHGKKIYDYINDRGEQAIFNSIPAPKSEFTSILETFEDGLAQEQDVTRRFYNLSDLANKDKDYATISFLNWFLDEQVEEESMFDTHIDYLNRIGDDSNTLYLYEKELAARSFNEDEA</sequence>
<dbReference type="InterPro" id="IPR001519">
    <property type="entry name" value="Ferritin"/>
</dbReference>
<dbReference type="Proteomes" id="UP000034455">
    <property type="component" value="Unassembled WGS sequence"/>
</dbReference>
<dbReference type="InterPro" id="IPR009078">
    <property type="entry name" value="Ferritin-like_SF"/>
</dbReference>
<dbReference type="Pfam" id="PF00210">
    <property type="entry name" value="Ferritin"/>
    <property type="match status" value="1"/>
</dbReference>
<dbReference type="EMBL" id="LAKJ01000010">
    <property type="protein sequence ID" value="KKI64158.1"/>
    <property type="molecule type" value="Genomic_DNA"/>
</dbReference>
<evidence type="ECO:0000313" key="11">
    <source>
        <dbReference type="EMBL" id="KKI64158.1"/>
    </source>
</evidence>
<comment type="similarity">
    <text evidence="2 9">Belongs to the ferritin family. Prokaryotic subfamily.</text>
</comment>
<feature type="binding site" evidence="8">
    <location>
        <position position="53"/>
    </location>
    <ligand>
        <name>Fe cation</name>
        <dbReference type="ChEBI" id="CHEBI:24875"/>
        <label>1</label>
    </ligand>
</feature>
<evidence type="ECO:0000256" key="8">
    <source>
        <dbReference type="PIRSR" id="PIRSR601519-1"/>
    </source>
</evidence>
<feature type="domain" description="Ferritin-like diiron" evidence="10">
    <location>
        <begin position="1"/>
        <end position="145"/>
    </location>
</feature>
<dbReference type="InterPro" id="IPR008331">
    <property type="entry name" value="Ferritin_DPS_dom"/>
</dbReference>
<dbReference type="GO" id="GO:0042802">
    <property type="term" value="F:identical protein binding"/>
    <property type="evidence" value="ECO:0007669"/>
    <property type="project" value="UniProtKB-ARBA"/>
</dbReference>
<feature type="binding site" evidence="8">
    <location>
        <position position="17"/>
    </location>
    <ligand>
        <name>Fe cation</name>
        <dbReference type="ChEBI" id="CHEBI:24875"/>
        <label>1</label>
    </ligand>
</feature>
<comment type="subcellular location">
    <subcellularLocation>
        <location evidence="9">Cytoplasm</location>
    </subcellularLocation>
</comment>
<protein>
    <recommendedName>
        <fullName evidence="9">Ferritin</fullName>
        <ecNumber evidence="9">1.16.3.2</ecNumber>
    </recommendedName>
</protein>
<proteinExistence type="inferred from homology"/>
<name>A0A0M2P2N0_STACC</name>
<dbReference type="Gene3D" id="1.20.1260.10">
    <property type="match status" value="1"/>
</dbReference>
<gene>
    <name evidence="11" type="ORF">UF66_0139</name>
</gene>
<dbReference type="CDD" id="cd01055">
    <property type="entry name" value="Nonheme_Ferritin"/>
    <property type="match status" value="1"/>
</dbReference>
<dbReference type="GeneID" id="58097112"/>
<reference evidence="11 12" key="1">
    <citation type="submission" date="2015-03" db="EMBL/GenBank/DDBJ databases">
        <title>Genome Assembly of Staphylococcus cohnii subsp. cohnii strain G22B2.</title>
        <authorList>
            <person name="Nair G."/>
            <person name="Kaur G."/>
            <person name="Khatri I."/>
            <person name="Singh N.K."/>
            <person name="Sathyabama S."/>
            <person name="Maurya S.K."/>
            <person name="Subramanian S."/>
            <person name="Agrewala J.N."/>
            <person name="Mayilraj S."/>
        </authorList>
    </citation>
    <scope>NUCLEOTIDE SEQUENCE [LARGE SCALE GENOMIC DNA]</scope>
    <source>
        <strain evidence="11 12">G22B2</strain>
    </source>
</reference>
<evidence type="ECO:0000256" key="7">
    <source>
        <dbReference type="ARBA" id="ARBA00048035"/>
    </source>
</evidence>
<dbReference type="GO" id="GO:0005829">
    <property type="term" value="C:cytosol"/>
    <property type="evidence" value="ECO:0007669"/>
    <property type="project" value="TreeGrafter"/>
</dbReference>
<comment type="function">
    <text evidence="1 9">Iron-storage protein.</text>
</comment>
<feature type="binding site" evidence="8">
    <location>
        <position position="94"/>
    </location>
    <ligand>
        <name>Fe cation</name>
        <dbReference type="ChEBI" id="CHEBI:24875"/>
        <label>1</label>
    </ligand>
</feature>
<dbReference type="PANTHER" id="PTHR11431">
    <property type="entry name" value="FERRITIN"/>
    <property type="match status" value="1"/>
</dbReference>
<dbReference type="RefSeq" id="WP_019469608.1">
    <property type="nucleotide sequence ID" value="NZ_BKAS01000014.1"/>
</dbReference>
<comment type="caution">
    <text evidence="11">The sequence shown here is derived from an EMBL/GenBank/DDBJ whole genome shotgun (WGS) entry which is preliminary data.</text>
</comment>
<accession>A0A0M2P2N0</accession>
<dbReference type="PATRIC" id="fig|74704.6.peg.143"/>
<dbReference type="GO" id="GO:0008198">
    <property type="term" value="F:ferrous iron binding"/>
    <property type="evidence" value="ECO:0007669"/>
    <property type="project" value="TreeGrafter"/>
</dbReference>
<comment type="catalytic activity">
    <reaction evidence="7 9">
        <text>4 Fe(2+) + O2 + 6 H2O = 4 iron(III) oxide-hydroxide + 12 H(+)</text>
        <dbReference type="Rhea" id="RHEA:11972"/>
        <dbReference type="ChEBI" id="CHEBI:15377"/>
        <dbReference type="ChEBI" id="CHEBI:15378"/>
        <dbReference type="ChEBI" id="CHEBI:15379"/>
        <dbReference type="ChEBI" id="CHEBI:29033"/>
        <dbReference type="ChEBI" id="CHEBI:78619"/>
        <dbReference type="EC" id="1.16.3.2"/>
    </reaction>
</comment>
<keyword evidence="4 8" id="KW-0479">Metal-binding</keyword>
<dbReference type="GO" id="GO:0008199">
    <property type="term" value="F:ferric iron binding"/>
    <property type="evidence" value="ECO:0007669"/>
    <property type="project" value="InterPro"/>
</dbReference>
<dbReference type="AlphaFoldDB" id="A0A0M2P2N0"/>
<dbReference type="InterPro" id="IPR012347">
    <property type="entry name" value="Ferritin-like"/>
</dbReference>
<evidence type="ECO:0000256" key="3">
    <source>
        <dbReference type="ARBA" id="ARBA00022434"/>
    </source>
</evidence>
<dbReference type="FunFam" id="1.20.1260.10:FF:000001">
    <property type="entry name" value="Non-heme ferritin"/>
    <property type="match status" value="1"/>
</dbReference>
<dbReference type="SUPFAM" id="SSF47240">
    <property type="entry name" value="Ferritin-like"/>
    <property type="match status" value="1"/>
</dbReference>
<evidence type="ECO:0000259" key="10">
    <source>
        <dbReference type="PROSITE" id="PS50905"/>
    </source>
</evidence>
<keyword evidence="3 9" id="KW-0409">Iron storage</keyword>
<evidence type="ECO:0000256" key="1">
    <source>
        <dbReference type="ARBA" id="ARBA00002485"/>
    </source>
</evidence>
<evidence type="ECO:0000256" key="4">
    <source>
        <dbReference type="ARBA" id="ARBA00022723"/>
    </source>
</evidence>
<keyword evidence="5" id="KW-0560">Oxidoreductase</keyword>
<evidence type="ECO:0000256" key="2">
    <source>
        <dbReference type="ARBA" id="ARBA00006950"/>
    </source>
</evidence>
<organism evidence="11 12">
    <name type="scientific">Staphylococcus cohnii subsp. cohnii</name>
    <dbReference type="NCBI Taxonomy" id="74704"/>
    <lineage>
        <taxon>Bacteria</taxon>
        <taxon>Bacillati</taxon>
        <taxon>Bacillota</taxon>
        <taxon>Bacilli</taxon>
        <taxon>Bacillales</taxon>
        <taxon>Staphylococcaceae</taxon>
        <taxon>Staphylococcus</taxon>
        <taxon>Staphylococcus cohnii species complex</taxon>
    </lineage>
</organism>
<evidence type="ECO:0000256" key="9">
    <source>
        <dbReference type="RuleBase" id="RU361145"/>
    </source>
</evidence>
<evidence type="ECO:0000256" key="6">
    <source>
        <dbReference type="ARBA" id="ARBA00023004"/>
    </source>
</evidence>
<feature type="binding site" evidence="8">
    <location>
        <position position="50"/>
    </location>
    <ligand>
        <name>Fe cation</name>
        <dbReference type="ChEBI" id="CHEBI:24875"/>
        <label>1</label>
    </ligand>
</feature>
<dbReference type="InterPro" id="IPR041719">
    <property type="entry name" value="Ferritin_prok"/>
</dbReference>
<dbReference type="GO" id="GO:0006826">
    <property type="term" value="P:iron ion transport"/>
    <property type="evidence" value="ECO:0007669"/>
    <property type="project" value="InterPro"/>
</dbReference>
<feature type="binding site" evidence="8">
    <location>
        <position position="127"/>
    </location>
    <ligand>
        <name>Fe cation</name>
        <dbReference type="ChEBI" id="CHEBI:24875"/>
        <label>1</label>
    </ligand>
</feature>
<dbReference type="EC" id="1.16.3.2" evidence="9"/>
<keyword evidence="9" id="KW-0963">Cytoplasm</keyword>
<dbReference type="PANTHER" id="PTHR11431:SF127">
    <property type="entry name" value="BACTERIAL NON-HEME FERRITIN"/>
    <property type="match status" value="1"/>
</dbReference>
<evidence type="ECO:0000256" key="5">
    <source>
        <dbReference type="ARBA" id="ARBA00023002"/>
    </source>
</evidence>
<keyword evidence="6 8" id="KW-0408">Iron</keyword>
<dbReference type="GO" id="GO:0004322">
    <property type="term" value="F:ferroxidase activity"/>
    <property type="evidence" value="ECO:0007669"/>
    <property type="project" value="TreeGrafter"/>
</dbReference>
<dbReference type="PROSITE" id="PS50905">
    <property type="entry name" value="FERRITIN_LIKE"/>
    <property type="match status" value="1"/>
</dbReference>